<name>A0A975K5W4_9SPHN</name>
<dbReference type="AlphaFoldDB" id="A0A975K5W4"/>
<sequence length="49" mass="5323">MNADFETAVVIRVNGDSIRLTRGQLRTPIHVDVGEAGEVYISPLKLEAA</sequence>
<accession>A0A975K5W4</accession>
<reference evidence="1" key="1">
    <citation type="submission" date="2021-04" db="EMBL/GenBank/DDBJ databases">
        <title>Isolation of p-tert-butylphenol degrading bacteria Sphingobium phenoxybenzoativorans Tas13 from active sludge.</title>
        <authorList>
            <person name="Li Y."/>
        </authorList>
    </citation>
    <scope>NUCLEOTIDE SEQUENCE</scope>
    <source>
        <strain evidence="1">Tas13</strain>
    </source>
</reference>
<dbReference type="Proteomes" id="UP000681425">
    <property type="component" value="Chromosome"/>
</dbReference>
<dbReference type="EMBL" id="CP073910">
    <property type="protein sequence ID" value="QUT04072.1"/>
    <property type="molecule type" value="Genomic_DNA"/>
</dbReference>
<dbReference type="KEGG" id="spph:KFK14_13040"/>
<gene>
    <name evidence="1" type="ORF">KFK14_13040</name>
</gene>
<organism evidence="1 2">
    <name type="scientific">Sphingobium phenoxybenzoativorans</name>
    <dbReference type="NCBI Taxonomy" id="1592790"/>
    <lineage>
        <taxon>Bacteria</taxon>
        <taxon>Pseudomonadati</taxon>
        <taxon>Pseudomonadota</taxon>
        <taxon>Alphaproteobacteria</taxon>
        <taxon>Sphingomonadales</taxon>
        <taxon>Sphingomonadaceae</taxon>
        <taxon>Sphingobium</taxon>
    </lineage>
</organism>
<keyword evidence="2" id="KW-1185">Reference proteome</keyword>
<evidence type="ECO:0000313" key="1">
    <source>
        <dbReference type="EMBL" id="QUT04072.1"/>
    </source>
</evidence>
<protein>
    <submittedName>
        <fullName evidence="1">Uncharacterized protein</fullName>
    </submittedName>
</protein>
<evidence type="ECO:0000313" key="2">
    <source>
        <dbReference type="Proteomes" id="UP000681425"/>
    </source>
</evidence>
<dbReference type="RefSeq" id="WP_212607967.1">
    <property type="nucleotide sequence ID" value="NZ_CP073910.1"/>
</dbReference>
<proteinExistence type="predicted"/>